<evidence type="ECO:0000313" key="14">
    <source>
        <dbReference type="EMBL" id="PIP24341.1"/>
    </source>
</evidence>
<dbReference type="AlphaFoldDB" id="A0A2G9Z0V4"/>
<dbReference type="Gene3D" id="3.40.50.720">
    <property type="entry name" value="NAD(P)-binding Rossmann-like Domain"/>
    <property type="match status" value="1"/>
</dbReference>
<keyword evidence="8 11" id="KW-0368">Histidine biosynthesis</keyword>
<dbReference type="PANTHER" id="PTHR48099">
    <property type="entry name" value="C-1-TETRAHYDROFOLATE SYNTHASE, CYTOPLASMIC-RELATED"/>
    <property type="match status" value="1"/>
</dbReference>
<dbReference type="InterPro" id="IPR046346">
    <property type="entry name" value="Aminoacid_DH-like_N_sf"/>
</dbReference>
<dbReference type="GO" id="GO:0004477">
    <property type="term" value="F:methenyltetrahydrofolate cyclohydrolase activity"/>
    <property type="evidence" value="ECO:0007669"/>
    <property type="project" value="UniProtKB-UniRule"/>
</dbReference>
<feature type="domain" description="Tetrahydrofolate dehydrogenase/cyclohydrolase NAD(P)-binding" evidence="13">
    <location>
        <begin position="130"/>
        <end position="262"/>
    </location>
</feature>
<dbReference type="SUPFAM" id="SSF51735">
    <property type="entry name" value="NAD(P)-binding Rossmann-fold domains"/>
    <property type="match status" value="1"/>
</dbReference>
<dbReference type="InterPro" id="IPR020631">
    <property type="entry name" value="THF_DH/CycHdrlase_NAD-bd_dom"/>
</dbReference>
<protein>
    <recommendedName>
        <fullName evidence="11">Bifunctional protein FolD</fullName>
    </recommendedName>
    <domain>
        <recommendedName>
            <fullName evidence="11">Methylenetetrahydrofolate dehydrogenase</fullName>
            <ecNumber evidence="11">1.5.1.5</ecNumber>
        </recommendedName>
    </domain>
    <domain>
        <recommendedName>
            <fullName evidence="11">Methenyltetrahydrofolate cyclohydrolase</fullName>
            <ecNumber evidence="11">3.5.4.9</ecNumber>
        </recommendedName>
    </domain>
</protein>
<dbReference type="FunFam" id="3.40.50.10860:FF:000005">
    <property type="entry name" value="C-1-tetrahydrofolate synthase, cytoplasmic, putative"/>
    <property type="match status" value="1"/>
</dbReference>
<comment type="catalytic activity">
    <reaction evidence="11">
        <text>(6R)-5,10-methenyltetrahydrofolate + H2O = (6R)-10-formyltetrahydrofolate + H(+)</text>
        <dbReference type="Rhea" id="RHEA:23700"/>
        <dbReference type="ChEBI" id="CHEBI:15377"/>
        <dbReference type="ChEBI" id="CHEBI:15378"/>
        <dbReference type="ChEBI" id="CHEBI:57455"/>
        <dbReference type="ChEBI" id="CHEBI:195366"/>
        <dbReference type="EC" id="3.5.4.9"/>
    </reaction>
</comment>
<sequence>MRIFNGKRAAEKILLRLKEKILKDKIIPVLSVISVGEDPASKLFIRNKKQAAKRIGIKVNHYNRFKETVSEEEIIQKIKELDNDLAVNGIIVQLPLPKKLNAKKIVGGISPHKDVDGFRKGTHFSSPLISGILTALKDSTKKPKGKKIIALVNSDFFGRVLKSSLKKEAIKINYLKNKKSPAVKTADIVITVCGCPNLIKGDMIKKGAILIDGGITVLKNKKVVGDVDKKSVANKARFLTPVPGGLGPLTVAFLLKNVYLAKMAKRTKFSS</sequence>
<dbReference type="GO" id="GO:0005829">
    <property type="term" value="C:cytosol"/>
    <property type="evidence" value="ECO:0007669"/>
    <property type="project" value="TreeGrafter"/>
</dbReference>
<accession>A0A2G9Z0V4</accession>
<evidence type="ECO:0000259" key="13">
    <source>
        <dbReference type="Pfam" id="PF02882"/>
    </source>
</evidence>
<evidence type="ECO:0000256" key="7">
    <source>
        <dbReference type="ARBA" id="ARBA00023002"/>
    </source>
</evidence>
<dbReference type="PRINTS" id="PR00085">
    <property type="entry name" value="THFDHDRGNASE"/>
</dbReference>
<evidence type="ECO:0000256" key="9">
    <source>
        <dbReference type="ARBA" id="ARBA00023167"/>
    </source>
</evidence>
<evidence type="ECO:0000256" key="5">
    <source>
        <dbReference type="ARBA" id="ARBA00022801"/>
    </source>
</evidence>
<evidence type="ECO:0000256" key="8">
    <source>
        <dbReference type="ARBA" id="ARBA00023102"/>
    </source>
</evidence>
<feature type="binding site" evidence="11">
    <location>
        <position position="215"/>
    </location>
    <ligand>
        <name>NADP(+)</name>
        <dbReference type="ChEBI" id="CHEBI:58349"/>
    </ligand>
</feature>
<gene>
    <name evidence="11" type="primary">folD</name>
    <name evidence="14" type="ORF">COX35_01155</name>
</gene>
<evidence type="ECO:0000256" key="3">
    <source>
        <dbReference type="ARBA" id="ARBA00022563"/>
    </source>
</evidence>
<dbReference type="InterPro" id="IPR020630">
    <property type="entry name" value="THF_DH/CycHdrlase_cat_dom"/>
</dbReference>
<dbReference type="Pfam" id="PF02882">
    <property type="entry name" value="THF_DHG_CYH_C"/>
    <property type="match status" value="1"/>
</dbReference>
<dbReference type="EC" id="3.5.4.9" evidence="11"/>
<dbReference type="GO" id="GO:0004488">
    <property type="term" value="F:methylenetetrahydrofolate dehydrogenase (NADP+) activity"/>
    <property type="evidence" value="ECO:0007669"/>
    <property type="project" value="UniProtKB-UniRule"/>
</dbReference>
<evidence type="ECO:0000256" key="6">
    <source>
        <dbReference type="ARBA" id="ARBA00022857"/>
    </source>
</evidence>
<keyword evidence="9 11" id="KW-0486">Methionine biosynthesis</keyword>
<comment type="caution">
    <text evidence="11">Lacks conserved residue(s) required for the propagation of feature annotation.</text>
</comment>
<organism evidence="14 15">
    <name type="scientific">Candidatus Nealsonbacteria bacterium CG23_combo_of_CG06-09_8_20_14_all_37_18</name>
    <dbReference type="NCBI Taxonomy" id="1974720"/>
    <lineage>
        <taxon>Bacteria</taxon>
        <taxon>Candidatus Nealsoniibacteriota</taxon>
    </lineage>
</organism>
<comment type="similarity">
    <text evidence="11">Belongs to the tetrahydrofolate dehydrogenase/cyclohydrolase family.</text>
</comment>
<dbReference type="Gene3D" id="3.40.50.10860">
    <property type="entry name" value="Leucine Dehydrogenase, chain A, domain 1"/>
    <property type="match status" value="1"/>
</dbReference>
<dbReference type="EMBL" id="PCRQ01000028">
    <property type="protein sequence ID" value="PIP24341.1"/>
    <property type="molecule type" value="Genomic_DNA"/>
</dbReference>
<reference evidence="14 15" key="1">
    <citation type="submission" date="2017-09" db="EMBL/GenBank/DDBJ databases">
        <title>Depth-based differentiation of microbial function through sediment-hosted aquifers and enrichment of novel symbionts in the deep terrestrial subsurface.</title>
        <authorList>
            <person name="Probst A.J."/>
            <person name="Ladd B."/>
            <person name="Jarett J.K."/>
            <person name="Geller-Mcgrath D.E."/>
            <person name="Sieber C.M."/>
            <person name="Emerson J.B."/>
            <person name="Anantharaman K."/>
            <person name="Thomas B.C."/>
            <person name="Malmstrom R."/>
            <person name="Stieglmeier M."/>
            <person name="Klingl A."/>
            <person name="Woyke T."/>
            <person name="Ryan C.M."/>
            <person name="Banfield J.F."/>
        </authorList>
    </citation>
    <scope>NUCLEOTIDE SEQUENCE [LARGE SCALE GENOMIC DNA]</scope>
    <source>
        <strain evidence="14">CG23_combo_of_CG06-09_8_20_14_all_37_18</strain>
    </source>
</reference>
<dbReference type="Proteomes" id="UP000229952">
    <property type="component" value="Unassembled WGS sequence"/>
</dbReference>
<comment type="caution">
    <text evidence="14">The sequence shown here is derived from an EMBL/GenBank/DDBJ whole genome shotgun (WGS) entry which is preliminary data.</text>
</comment>
<evidence type="ECO:0000256" key="1">
    <source>
        <dbReference type="ARBA" id="ARBA00004777"/>
    </source>
</evidence>
<dbReference type="SUPFAM" id="SSF53223">
    <property type="entry name" value="Aminoacid dehydrogenase-like, N-terminal domain"/>
    <property type="match status" value="1"/>
</dbReference>
<dbReference type="EC" id="1.5.1.5" evidence="11"/>
<evidence type="ECO:0000313" key="15">
    <source>
        <dbReference type="Proteomes" id="UP000229952"/>
    </source>
</evidence>
<evidence type="ECO:0000256" key="11">
    <source>
        <dbReference type="HAMAP-Rule" id="MF_01576"/>
    </source>
</evidence>
<keyword evidence="7 11" id="KW-0560">Oxidoreductase</keyword>
<comment type="catalytic activity">
    <reaction evidence="11">
        <text>(6R)-5,10-methylene-5,6,7,8-tetrahydrofolate + NADP(+) = (6R)-5,10-methenyltetrahydrofolate + NADPH</text>
        <dbReference type="Rhea" id="RHEA:22812"/>
        <dbReference type="ChEBI" id="CHEBI:15636"/>
        <dbReference type="ChEBI" id="CHEBI:57455"/>
        <dbReference type="ChEBI" id="CHEBI:57783"/>
        <dbReference type="ChEBI" id="CHEBI:58349"/>
        <dbReference type="EC" id="1.5.1.5"/>
    </reaction>
</comment>
<dbReference type="GO" id="GO:0035999">
    <property type="term" value="P:tetrahydrofolate interconversion"/>
    <property type="evidence" value="ECO:0007669"/>
    <property type="project" value="UniProtKB-UniRule"/>
</dbReference>
<feature type="domain" description="Tetrahydrofolate dehydrogenase/cyclohydrolase catalytic" evidence="12">
    <location>
        <begin position="5"/>
        <end position="116"/>
    </location>
</feature>
<dbReference type="InterPro" id="IPR000672">
    <property type="entry name" value="THF_DH/CycHdrlase"/>
</dbReference>
<keyword evidence="10 11" id="KW-0511">Multifunctional enzyme</keyword>
<dbReference type="InterPro" id="IPR036291">
    <property type="entry name" value="NAD(P)-bd_dom_sf"/>
</dbReference>
<keyword evidence="6 11" id="KW-0521">NADP</keyword>
<proteinExistence type="inferred from homology"/>
<keyword evidence="4 11" id="KW-0658">Purine biosynthesis</keyword>
<dbReference type="GO" id="GO:0000105">
    <property type="term" value="P:L-histidine biosynthetic process"/>
    <property type="evidence" value="ECO:0007669"/>
    <property type="project" value="UniProtKB-KW"/>
</dbReference>
<comment type="function">
    <text evidence="11">Catalyzes the oxidation of 5,10-methylenetetrahydrofolate to 5,10-methenyltetrahydrofolate and then the hydrolysis of 5,10-methenyltetrahydrofolate to 10-formyltetrahydrofolate.</text>
</comment>
<keyword evidence="11" id="KW-0028">Amino-acid biosynthesis</keyword>
<evidence type="ECO:0000256" key="2">
    <source>
        <dbReference type="ARBA" id="ARBA00011738"/>
    </source>
</evidence>
<dbReference type="UniPathway" id="UPA00193"/>
<evidence type="ECO:0000256" key="4">
    <source>
        <dbReference type="ARBA" id="ARBA00022755"/>
    </source>
</evidence>
<evidence type="ECO:0000259" key="12">
    <source>
        <dbReference type="Pfam" id="PF00763"/>
    </source>
</evidence>
<dbReference type="GO" id="GO:0009086">
    <property type="term" value="P:methionine biosynthetic process"/>
    <property type="evidence" value="ECO:0007669"/>
    <property type="project" value="UniProtKB-KW"/>
</dbReference>
<evidence type="ECO:0000256" key="10">
    <source>
        <dbReference type="ARBA" id="ARBA00023268"/>
    </source>
</evidence>
<keyword evidence="3 11" id="KW-0554">One-carbon metabolism</keyword>
<comment type="subunit">
    <text evidence="2 11">Homodimer.</text>
</comment>
<dbReference type="HAMAP" id="MF_01576">
    <property type="entry name" value="THF_DHG_CYH"/>
    <property type="match status" value="1"/>
</dbReference>
<dbReference type="Pfam" id="PF00763">
    <property type="entry name" value="THF_DHG_CYH"/>
    <property type="match status" value="1"/>
</dbReference>
<dbReference type="GO" id="GO:0006164">
    <property type="term" value="P:purine nucleotide biosynthetic process"/>
    <property type="evidence" value="ECO:0007669"/>
    <property type="project" value="UniProtKB-KW"/>
</dbReference>
<dbReference type="PANTHER" id="PTHR48099:SF5">
    <property type="entry name" value="C-1-TETRAHYDROFOLATE SYNTHASE, CYTOPLASMIC"/>
    <property type="match status" value="1"/>
</dbReference>
<keyword evidence="5 11" id="KW-0378">Hydrolase</keyword>
<comment type="pathway">
    <text evidence="1 11">One-carbon metabolism; tetrahydrofolate interconversion.</text>
</comment>
<name>A0A2G9Z0V4_9BACT</name>